<dbReference type="Gene3D" id="3.90.190.20">
    <property type="entry name" value="Mur ligase, C-terminal domain"/>
    <property type="match status" value="1"/>
</dbReference>
<evidence type="ECO:0000256" key="2">
    <source>
        <dbReference type="ARBA" id="ARBA00004752"/>
    </source>
</evidence>
<dbReference type="InterPro" id="IPR036565">
    <property type="entry name" value="Mur-like_cat_sf"/>
</dbReference>
<comment type="similarity">
    <text evidence="7">Belongs to the MurCDEF family.</text>
</comment>
<evidence type="ECO:0000256" key="8">
    <source>
        <dbReference type="RuleBase" id="RU003664"/>
    </source>
</evidence>
<evidence type="ECO:0000259" key="10">
    <source>
        <dbReference type="Pfam" id="PF08245"/>
    </source>
</evidence>
<evidence type="ECO:0000256" key="1">
    <source>
        <dbReference type="ARBA" id="ARBA00004496"/>
    </source>
</evidence>
<evidence type="ECO:0000256" key="6">
    <source>
        <dbReference type="ARBA" id="ARBA00022840"/>
    </source>
</evidence>
<evidence type="ECO:0000256" key="5">
    <source>
        <dbReference type="ARBA" id="ARBA00022741"/>
    </source>
</evidence>
<evidence type="ECO:0000256" key="7">
    <source>
        <dbReference type="HAMAP-Rule" id="MF_00639"/>
    </source>
</evidence>
<keyword evidence="5 7" id="KW-0547">Nucleotide-binding</keyword>
<dbReference type="GO" id="GO:0005737">
    <property type="term" value="C:cytoplasm"/>
    <property type="evidence" value="ECO:0007669"/>
    <property type="project" value="UniProtKB-SubCell"/>
</dbReference>
<dbReference type="UniPathway" id="UPA00219"/>
<comment type="function">
    <text evidence="7 8">Cell wall formation. Catalyzes the addition of glutamate to the nucleotide precursor UDP-N-acetylmuramoyl-L-alanine (UMA).</text>
</comment>
<dbReference type="AlphaFoldDB" id="A0A2S6I4C0"/>
<dbReference type="Gene3D" id="3.40.1190.10">
    <property type="entry name" value="Mur-like, catalytic domain"/>
    <property type="match status" value="1"/>
</dbReference>
<comment type="caution">
    <text evidence="11">The sequence shown here is derived from an EMBL/GenBank/DDBJ whole genome shotgun (WGS) entry which is preliminary data.</text>
</comment>
<comment type="pathway">
    <text evidence="2 7 8">Cell wall biogenesis; peptidoglycan biosynthesis.</text>
</comment>
<dbReference type="SUPFAM" id="SSF53244">
    <property type="entry name" value="MurD-like peptide ligases, peptide-binding domain"/>
    <property type="match status" value="1"/>
</dbReference>
<keyword evidence="6 7" id="KW-0067">ATP-binding</keyword>
<proteinExistence type="inferred from homology"/>
<dbReference type="SUPFAM" id="SSF51984">
    <property type="entry name" value="MurCD N-terminal domain"/>
    <property type="match status" value="1"/>
</dbReference>
<evidence type="ECO:0000313" key="11">
    <source>
        <dbReference type="EMBL" id="PPK86020.1"/>
    </source>
</evidence>
<dbReference type="InterPro" id="IPR004101">
    <property type="entry name" value="Mur_ligase_C"/>
</dbReference>
<dbReference type="GO" id="GO:0051301">
    <property type="term" value="P:cell division"/>
    <property type="evidence" value="ECO:0007669"/>
    <property type="project" value="UniProtKB-KW"/>
</dbReference>
<keyword evidence="7 8" id="KW-0133">Cell shape</keyword>
<protein>
    <recommendedName>
        <fullName evidence="7 8">UDP-N-acetylmuramoylalanine--D-glutamate ligase</fullName>
        <ecNumber evidence="7 8">6.3.2.9</ecNumber>
    </recommendedName>
    <alternativeName>
        <fullName evidence="7">D-glutamic acid-adding enzyme</fullName>
    </alternativeName>
    <alternativeName>
        <fullName evidence="7">UDP-N-acetylmuramoyl-L-alanyl-D-glutamate synthetase</fullName>
    </alternativeName>
</protein>
<dbReference type="PANTHER" id="PTHR43692:SF1">
    <property type="entry name" value="UDP-N-ACETYLMURAMOYLALANINE--D-GLUTAMATE LIGASE"/>
    <property type="match status" value="1"/>
</dbReference>
<comment type="subcellular location">
    <subcellularLocation>
        <location evidence="1 7 8">Cytoplasm</location>
    </subcellularLocation>
</comment>
<dbReference type="Pfam" id="PF02875">
    <property type="entry name" value="Mur_ligase_C"/>
    <property type="match status" value="1"/>
</dbReference>
<reference evidence="11 12" key="1">
    <citation type="submission" date="2018-02" db="EMBL/GenBank/DDBJ databases">
        <title>Genomic Encyclopedia of Archaeal and Bacterial Type Strains, Phase II (KMG-II): from individual species to whole genera.</title>
        <authorList>
            <person name="Goeker M."/>
        </authorList>
    </citation>
    <scope>NUCLEOTIDE SEQUENCE [LARGE SCALE GENOMIC DNA]</scope>
    <source>
        <strain evidence="11 12">DSM 29526</strain>
    </source>
</reference>
<name>A0A2S6I4C0_9BACT</name>
<keyword evidence="7 8" id="KW-0573">Peptidoglycan synthesis</keyword>
<dbReference type="InterPro" id="IPR005762">
    <property type="entry name" value="MurD"/>
</dbReference>
<keyword evidence="3 7" id="KW-0963">Cytoplasm</keyword>
<keyword evidence="7 8" id="KW-0961">Cell wall biogenesis/degradation</keyword>
<dbReference type="GO" id="GO:0008764">
    <property type="term" value="F:UDP-N-acetylmuramoylalanine-D-glutamate ligase activity"/>
    <property type="evidence" value="ECO:0007669"/>
    <property type="project" value="UniProtKB-UniRule"/>
</dbReference>
<dbReference type="HAMAP" id="MF_00639">
    <property type="entry name" value="MurD"/>
    <property type="match status" value="1"/>
</dbReference>
<keyword evidence="7 8" id="KW-0132">Cell division</keyword>
<dbReference type="InterPro" id="IPR036615">
    <property type="entry name" value="Mur_ligase_C_dom_sf"/>
</dbReference>
<sequence length="439" mass="48035">MSKQLVILGAGESGASAARLGKREGYAVFVSDAGVGSETYLAELREAGIEFETGSHSHHRILQADIVVKSPGIPDTAGIVKTILQAGIPVISEIELAYRFVPTDSTIVGITGSNGKTTTTMLTHHLLQAAGERVLAGGNLGDSFARLLVDHEPQDIYVLELSSFQLDGTVDFRPDIATILNITPDHLDRYNYQLEKYADSKFRIGRRQRKEDHLLLLDDPQTIAPALRRNKVDATISLIDPETAIDGTRIAVDGHEYELKESPLRGRHNAMNALFAVRIARLLGVSQEEIQIALESFVPAPHRMEVIPTHDGRTWINDSKATNVDSTYFALEAMDGPTVWIAGGTDKGNDYAPLREVLDGKVHTLICLGADNEKLKKAFGDIDRVVECRSAERAVELASEYAAAGDRILLSPACASFDLFKNYVDRGDQFRAHVKRIVA</sequence>
<evidence type="ECO:0000313" key="12">
    <source>
        <dbReference type="Proteomes" id="UP000237662"/>
    </source>
</evidence>
<dbReference type="Pfam" id="PF21799">
    <property type="entry name" value="MurD-like_N"/>
    <property type="match status" value="1"/>
</dbReference>
<dbReference type="Proteomes" id="UP000237662">
    <property type="component" value="Unassembled WGS sequence"/>
</dbReference>
<dbReference type="GO" id="GO:0008360">
    <property type="term" value="P:regulation of cell shape"/>
    <property type="evidence" value="ECO:0007669"/>
    <property type="project" value="UniProtKB-KW"/>
</dbReference>
<gene>
    <name evidence="7" type="primary">murD</name>
    <name evidence="11" type="ORF">CLV84_2937</name>
</gene>
<feature type="domain" description="Mur ligase central" evidence="10">
    <location>
        <begin position="110"/>
        <end position="278"/>
    </location>
</feature>
<dbReference type="SUPFAM" id="SSF53623">
    <property type="entry name" value="MurD-like peptide ligases, catalytic domain"/>
    <property type="match status" value="1"/>
</dbReference>
<accession>A0A2S6I4C0</accession>
<dbReference type="Gene3D" id="3.40.50.720">
    <property type="entry name" value="NAD(P)-binding Rossmann-like Domain"/>
    <property type="match status" value="1"/>
</dbReference>
<dbReference type="GO" id="GO:0009252">
    <property type="term" value="P:peptidoglycan biosynthetic process"/>
    <property type="evidence" value="ECO:0007669"/>
    <property type="project" value="UniProtKB-UniRule"/>
</dbReference>
<dbReference type="PANTHER" id="PTHR43692">
    <property type="entry name" value="UDP-N-ACETYLMURAMOYLALANINE--D-GLUTAMATE LIGASE"/>
    <property type="match status" value="1"/>
</dbReference>
<dbReference type="EC" id="6.3.2.9" evidence="7 8"/>
<dbReference type="Pfam" id="PF08245">
    <property type="entry name" value="Mur_ligase_M"/>
    <property type="match status" value="1"/>
</dbReference>
<feature type="binding site" evidence="7">
    <location>
        <begin position="112"/>
        <end position="118"/>
    </location>
    <ligand>
        <name>ATP</name>
        <dbReference type="ChEBI" id="CHEBI:30616"/>
    </ligand>
</feature>
<organism evidence="11 12">
    <name type="scientific">Neolewinella xylanilytica</name>
    <dbReference type="NCBI Taxonomy" id="1514080"/>
    <lineage>
        <taxon>Bacteria</taxon>
        <taxon>Pseudomonadati</taxon>
        <taxon>Bacteroidota</taxon>
        <taxon>Saprospiria</taxon>
        <taxon>Saprospirales</taxon>
        <taxon>Lewinellaceae</taxon>
        <taxon>Neolewinella</taxon>
    </lineage>
</organism>
<dbReference type="NCBIfam" id="TIGR01087">
    <property type="entry name" value="murD"/>
    <property type="match status" value="1"/>
</dbReference>
<dbReference type="RefSeq" id="WP_245911520.1">
    <property type="nucleotide sequence ID" value="NZ_PTJC01000006.1"/>
</dbReference>
<keyword evidence="12" id="KW-1185">Reference proteome</keyword>
<keyword evidence="4 7" id="KW-0436">Ligase</keyword>
<evidence type="ECO:0000256" key="3">
    <source>
        <dbReference type="ARBA" id="ARBA00022490"/>
    </source>
</evidence>
<keyword evidence="7 8" id="KW-0131">Cell cycle</keyword>
<comment type="catalytic activity">
    <reaction evidence="7 8">
        <text>UDP-N-acetyl-alpha-D-muramoyl-L-alanine + D-glutamate + ATP = UDP-N-acetyl-alpha-D-muramoyl-L-alanyl-D-glutamate + ADP + phosphate + H(+)</text>
        <dbReference type="Rhea" id="RHEA:16429"/>
        <dbReference type="ChEBI" id="CHEBI:15378"/>
        <dbReference type="ChEBI" id="CHEBI:29986"/>
        <dbReference type="ChEBI" id="CHEBI:30616"/>
        <dbReference type="ChEBI" id="CHEBI:43474"/>
        <dbReference type="ChEBI" id="CHEBI:83898"/>
        <dbReference type="ChEBI" id="CHEBI:83900"/>
        <dbReference type="ChEBI" id="CHEBI:456216"/>
        <dbReference type="EC" id="6.3.2.9"/>
    </reaction>
</comment>
<dbReference type="EMBL" id="PTJC01000006">
    <property type="protein sequence ID" value="PPK86020.1"/>
    <property type="molecule type" value="Genomic_DNA"/>
</dbReference>
<feature type="domain" description="Mur ligase C-terminal" evidence="9">
    <location>
        <begin position="302"/>
        <end position="414"/>
    </location>
</feature>
<dbReference type="GO" id="GO:0071555">
    <property type="term" value="P:cell wall organization"/>
    <property type="evidence" value="ECO:0007669"/>
    <property type="project" value="UniProtKB-KW"/>
</dbReference>
<dbReference type="GO" id="GO:0005524">
    <property type="term" value="F:ATP binding"/>
    <property type="evidence" value="ECO:0007669"/>
    <property type="project" value="UniProtKB-UniRule"/>
</dbReference>
<evidence type="ECO:0000256" key="4">
    <source>
        <dbReference type="ARBA" id="ARBA00022598"/>
    </source>
</evidence>
<evidence type="ECO:0000259" key="9">
    <source>
        <dbReference type="Pfam" id="PF02875"/>
    </source>
</evidence>
<dbReference type="InterPro" id="IPR013221">
    <property type="entry name" value="Mur_ligase_cen"/>
</dbReference>